<gene>
    <name evidence="1" type="ORF">FHR32_006317</name>
</gene>
<reference evidence="1 2" key="1">
    <citation type="submission" date="2020-08" db="EMBL/GenBank/DDBJ databases">
        <title>Sequencing the genomes of 1000 actinobacteria strains.</title>
        <authorList>
            <person name="Klenk H.-P."/>
        </authorList>
    </citation>
    <scope>NUCLEOTIDE SEQUENCE [LARGE SCALE GENOMIC DNA]</scope>
    <source>
        <strain evidence="1 2">DSM 43023</strain>
    </source>
</reference>
<organism evidence="1 2">
    <name type="scientific">Streptosporangium album</name>
    <dbReference type="NCBI Taxonomy" id="47479"/>
    <lineage>
        <taxon>Bacteria</taxon>
        <taxon>Bacillati</taxon>
        <taxon>Actinomycetota</taxon>
        <taxon>Actinomycetes</taxon>
        <taxon>Streptosporangiales</taxon>
        <taxon>Streptosporangiaceae</taxon>
        <taxon>Streptosporangium</taxon>
    </lineage>
</organism>
<evidence type="ECO:0000313" key="1">
    <source>
        <dbReference type="EMBL" id="MBB4941931.1"/>
    </source>
</evidence>
<keyword evidence="2" id="KW-1185">Reference proteome</keyword>
<name>A0A7W7S124_9ACTN</name>
<protein>
    <submittedName>
        <fullName evidence="1">Uncharacterized protein</fullName>
    </submittedName>
</protein>
<proteinExistence type="predicted"/>
<comment type="caution">
    <text evidence="1">The sequence shown here is derived from an EMBL/GenBank/DDBJ whole genome shotgun (WGS) entry which is preliminary data.</text>
</comment>
<sequence>MLQDVRQRAPEWILTQRYARDILTAVIERRRSLTPEVRDLADAIRLPY</sequence>
<dbReference type="Proteomes" id="UP000534286">
    <property type="component" value="Unassembled WGS sequence"/>
</dbReference>
<accession>A0A7W7S124</accession>
<dbReference type="RefSeq" id="WP_184757996.1">
    <property type="nucleotide sequence ID" value="NZ_BAABEK010000153.1"/>
</dbReference>
<dbReference type="AlphaFoldDB" id="A0A7W7S124"/>
<dbReference type="EMBL" id="JACHJU010000003">
    <property type="protein sequence ID" value="MBB4941931.1"/>
    <property type="molecule type" value="Genomic_DNA"/>
</dbReference>
<evidence type="ECO:0000313" key="2">
    <source>
        <dbReference type="Proteomes" id="UP000534286"/>
    </source>
</evidence>